<evidence type="ECO:0000313" key="9">
    <source>
        <dbReference type="Proteomes" id="UP001610432"/>
    </source>
</evidence>
<keyword evidence="5" id="KW-0378">Hydrolase</keyword>
<dbReference type="PANTHER" id="PTHR11802:SF189">
    <property type="entry name" value="CARBOXYPEPTIDASE"/>
    <property type="match status" value="1"/>
</dbReference>
<evidence type="ECO:0000256" key="1">
    <source>
        <dbReference type="ARBA" id="ARBA00009431"/>
    </source>
</evidence>
<keyword evidence="9" id="KW-1185">Reference proteome</keyword>
<feature type="signal peptide" evidence="7">
    <location>
        <begin position="1"/>
        <end position="20"/>
    </location>
</feature>
<sequence>MIFSTLWAILPFYCAAQATAHYAPSPNYQYRTSVGDVNITYKEVPKGICGTTATSFAGYVQFPKNTMTDVGRTYPINTFFWFFKAQDDPDSAPLSIWLNGGPGGSSMAGPLLENGPCTVNEDSKTTRDNQWSWNKKVNMLYVDQPVQAGFSYDELFQGRLNLSNNEISLGKTDPATGTLLGHFTSQKPEQTANTTMNAARQFWHFMQAWVPHFEPYSKKSTNGKLSLWTESYGGRYGPAFMTHFLDQNEKIRQGTIQGTELDLDTLGIINGCIDTITQELSDMQFGYDRNPYGIEALDNILYTSGLVSYTEKGGCYDKTVECRALAARKDPGAYGNDSEVNGACAEANNLCIHEYEDIYTKQSHRGYYDIGHCDLDPYPPNYWLGYLGDAAVQEALGVPVNFTMIAPSVDAAFNHTGDYPRLDIRGYLEDIGYLLDHGVKVSLIYGDRDFACNWVGGERASLAVRFGGSRKFELAGYANLELSNGNSNSPPSGQVRQHGHFSFVRVYESGHMVPAYQPETAFEIFNRVMFNFDVATGKVDISKAPDYSTDGEFESTATFPAPEEPRPTCYLLAMPGTCTQNQIDSVMAGTAEIKDYVVIKPEPEGDYCHYTELESIDQPKDRMEL</sequence>
<evidence type="ECO:0000313" key="8">
    <source>
        <dbReference type="EMBL" id="KAL2864762.1"/>
    </source>
</evidence>
<proteinExistence type="inferred from homology"/>
<dbReference type="Pfam" id="PF00450">
    <property type="entry name" value="Peptidase_S10"/>
    <property type="match status" value="1"/>
</dbReference>
<feature type="chain" id="PRO_5046735178" evidence="7">
    <location>
        <begin position="21"/>
        <end position="625"/>
    </location>
</feature>
<evidence type="ECO:0000256" key="3">
    <source>
        <dbReference type="ARBA" id="ARBA00022670"/>
    </source>
</evidence>
<evidence type="ECO:0000256" key="2">
    <source>
        <dbReference type="ARBA" id="ARBA00022645"/>
    </source>
</evidence>
<accession>A0ABR4LN00</accession>
<evidence type="ECO:0000256" key="7">
    <source>
        <dbReference type="SAM" id="SignalP"/>
    </source>
</evidence>
<gene>
    <name evidence="8" type="ORF">BJX67DRAFT_389677</name>
</gene>
<evidence type="ECO:0000256" key="5">
    <source>
        <dbReference type="ARBA" id="ARBA00022801"/>
    </source>
</evidence>
<dbReference type="RefSeq" id="XP_070883741.1">
    <property type="nucleotide sequence ID" value="XM_071034530.1"/>
</dbReference>
<dbReference type="SUPFAM" id="SSF53474">
    <property type="entry name" value="alpha/beta-Hydrolases"/>
    <property type="match status" value="1"/>
</dbReference>
<dbReference type="Gene3D" id="3.40.50.1820">
    <property type="entry name" value="alpha/beta hydrolase"/>
    <property type="match status" value="1"/>
</dbReference>
<dbReference type="InterPro" id="IPR001563">
    <property type="entry name" value="Peptidase_S10"/>
</dbReference>
<evidence type="ECO:0000256" key="6">
    <source>
        <dbReference type="ARBA" id="ARBA00023180"/>
    </source>
</evidence>
<dbReference type="EMBL" id="JBFXLQ010000037">
    <property type="protein sequence ID" value="KAL2864762.1"/>
    <property type="molecule type" value="Genomic_DNA"/>
</dbReference>
<dbReference type="PRINTS" id="PR00724">
    <property type="entry name" value="CRBOXYPTASEC"/>
</dbReference>
<keyword evidence="6" id="KW-0325">Glycoprotein</keyword>
<comment type="caution">
    <text evidence="8">The sequence shown here is derived from an EMBL/GenBank/DDBJ whole genome shotgun (WGS) entry which is preliminary data.</text>
</comment>
<dbReference type="Proteomes" id="UP001610432">
    <property type="component" value="Unassembled WGS sequence"/>
</dbReference>
<keyword evidence="4 7" id="KW-0732">Signal</keyword>
<name>A0ABR4LN00_9EURO</name>
<dbReference type="PANTHER" id="PTHR11802">
    <property type="entry name" value="SERINE PROTEASE FAMILY S10 SERINE CARBOXYPEPTIDASE"/>
    <property type="match status" value="1"/>
</dbReference>
<comment type="similarity">
    <text evidence="1">Belongs to the peptidase S10 family.</text>
</comment>
<keyword evidence="3" id="KW-0645">Protease</keyword>
<organism evidence="8 9">
    <name type="scientific">Aspergillus lucknowensis</name>
    <dbReference type="NCBI Taxonomy" id="176173"/>
    <lineage>
        <taxon>Eukaryota</taxon>
        <taxon>Fungi</taxon>
        <taxon>Dikarya</taxon>
        <taxon>Ascomycota</taxon>
        <taxon>Pezizomycotina</taxon>
        <taxon>Eurotiomycetes</taxon>
        <taxon>Eurotiomycetidae</taxon>
        <taxon>Eurotiales</taxon>
        <taxon>Aspergillaceae</taxon>
        <taxon>Aspergillus</taxon>
        <taxon>Aspergillus subgen. Nidulantes</taxon>
    </lineage>
</organism>
<dbReference type="InterPro" id="IPR029058">
    <property type="entry name" value="AB_hydrolase_fold"/>
</dbReference>
<dbReference type="GeneID" id="98149602"/>
<evidence type="ECO:0000256" key="4">
    <source>
        <dbReference type="ARBA" id="ARBA00022729"/>
    </source>
</evidence>
<keyword evidence="2" id="KW-0121">Carboxypeptidase</keyword>
<reference evidence="8 9" key="1">
    <citation type="submission" date="2024-07" db="EMBL/GenBank/DDBJ databases">
        <title>Section-level genome sequencing and comparative genomics of Aspergillus sections Usti and Cavernicolus.</title>
        <authorList>
            <consortium name="Lawrence Berkeley National Laboratory"/>
            <person name="Nybo J.L."/>
            <person name="Vesth T.C."/>
            <person name="Theobald S."/>
            <person name="Frisvad J.C."/>
            <person name="Larsen T.O."/>
            <person name="Kjaerboelling I."/>
            <person name="Rothschild-Mancinelli K."/>
            <person name="Lyhne E.K."/>
            <person name="Kogle M.E."/>
            <person name="Barry K."/>
            <person name="Clum A."/>
            <person name="Na H."/>
            <person name="Ledsgaard L."/>
            <person name="Lin J."/>
            <person name="Lipzen A."/>
            <person name="Kuo A."/>
            <person name="Riley R."/>
            <person name="Mondo S."/>
            <person name="Labutti K."/>
            <person name="Haridas S."/>
            <person name="Pangalinan J."/>
            <person name="Salamov A.A."/>
            <person name="Simmons B.A."/>
            <person name="Magnuson J.K."/>
            <person name="Chen J."/>
            <person name="Drula E."/>
            <person name="Henrissat B."/>
            <person name="Wiebenga A."/>
            <person name="Lubbers R.J."/>
            <person name="Gomes A.C."/>
            <person name="Macurrencykelacurrency M.R."/>
            <person name="Stajich J."/>
            <person name="Grigoriev I.V."/>
            <person name="Mortensen U.H."/>
            <person name="De Vries R.P."/>
            <person name="Baker S.E."/>
            <person name="Andersen M.R."/>
        </authorList>
    </citation>
    <scope>NUCLEOTIDE SEQUENCE [LARGE SCALE GENOMIC DNA]</scope>
    <source>
        <strain evidence="8 9">CBS 449.75</strain>
    </source>
</reference>
<protein>
    <submittedName>
        <fullName evidence="8">Carboxypeptidase S1-like protein A</fullName>
    </submittedName>
</protein>